<accession>A0A1M6JXZ0</accession>
<evidence type="ECO:0000313" key="2">
    <source>
        <dbReference type="EMBL" id="SHJ51590.1"/>
    </source>
</evidence>
<dbReference type="AlphaFoldDB" id="A0A1M6JXZ0"/>
<protein>
    <submittedName>
        <fullName evidence="2">Transposase domain</fullName>
    </submittedName>
</protein>
<feature type="domain" description="Transposase InsH N-terminal" evidence="1">
    <location>
        <begin position="25"/>
        <end position="94"/>
    </location>
</feature>
<sequence>MRNKRLFGWREIDELGDLERMLLVFEYLPDEELMQKLERERGHGRNDYPVRAVWNSILVRVVFQHTSVESLRRELKRNAQLRELCGFDPARERMPFHLCIQPLLVD</sequence>
<evidence type="ECO:0000259" key="1">
    <source>
        <dbReference type="Pfam" id="PF05598"/>
    </source>
</evidence>
<gene>
    <name evidence="2" type="ORF">SAMN02745219_02734</name>
</gene>
<organism evidence="2 3">
    <name type="scientific">Desulfofundulus thermosubterraneus DSM 16057</name>
    <dbReference type="NCBI Taxonomy" id="1121432"/>
    <lineage>
        <taxon>Bacteria</taxon>
        <taxon>Bacillati</taxon>
        <taxon>Bacillota</taxon>
        <taxon>Clostridia</taxon>
        <taxon>Eubacteriales</taxon>
        <taxon>Peptococcaceae</taxon>
        <taxon>Desulfofundulus</taxon>
    </lineage>
</organism>
<reference evidence="3" key="1">
    <citation type="submission" date="2016-11" db="EMBL/GenBank/DDBJ databases">
        <authorList>
            <person name="Varghese N."/>
            <person name="Submissions S."/>
        </authorList>
    </citation>
    <scope>NUCLEOTIDE SEQUENCE [LARGE SCALE GENOMIC DNA]</scope>
    <source>
        <strain evidence="3">DSM 16057</strain>
    </source>
</reference>
<proteinExistence type="predicted"/>
<dbReference type="EMBL" id="FQZM01000038">
    <property type="protein sequence ID" value="SHJ51590.1"/>
    <property type="molecule type" value="Genomic_DNA"/>
</dbReference>
<dbReference type="RefSeq" id="WP_242656338.1">
    <property type="nucleotide sequence ID" value="NZ_FQZM01000038.1"/>
</dbReference>
<evidence type="ECO:0000313" key="3">
    <source>
        <dbReference type="Proteomes" id="UP000184529"/>
    </source>
</evidence>
<dbReference type="Pfam" id="PF05598">
    <property type="entry name" value="DUF772"/>
    <property type="match status" value="1"/>
</dbReference>
<keyword evidence="3" id="KW-1185">Reference proteome</keyword>
<dbReference type="Proteomes" id="UP000184529">
    <property type="component" value="Unassembled WGS sequence"/>
</dbReference>
<dbReference type="InterPro" id="IPR008490">
    <property type="entry name" value="Transposase_InsH_N"/>
</dbReference>
<name>A0A1M6JXZ0_9FIRM</name>